<evidence type="ECO:0000259" key="3">
    <source>
        <dbReference type="PROSITE" id="PS50113"/>
    </source>
</evidence>
<dbReference type="SMART" id="SM00052">
    <property type="entry name" value="EAL"/>
    <property type="match status" value="1"/>
</dbReference>
<evidence type="ECO:0000259" key="5">
    <source>
        <dbReference type="PROSITE" id="PS50887"/>
    </source>
</evidence>
<dbReference type="SUPFAM" id="SSF55073">
    <property type="entry name" value="Nucleotide cyclase"/>
    <property type="match status" value="1"/>
</dbReference>
<dbReference type="Pfam" id="PF00990">
    <property type="entry name" value="GGDEF"/>
    <property type="match status" value="1"/>
</dbReference>
<dbReference type="InterPro" id="IPR052155">
    <property type="entry name" value="Biofilm_reg_signaling"/>
</dbReference>
<dbReference type="CDD" id="cd01948">
    <property type="entry name" value="EAL"/>
    <property type="match status" value="1"/>
</dbReference>
<dbReference type="FunFam" id="3.30.70.270:FF:000001">
    <property type="entry name" value="Diguanylate cyclase domain protein"/>
    <property type="match status" value="1"/>
</dbReference>
<dbReference type="InterPro" id="IPR000700">
    <property type="entry name" value="PAS-assoc_C"/>
</dbReference>
<feature type="domain" description="PAS" evidence="2">
    <location>
        <begin position="27"/>
        <end position="79"/>
    </location>
</feature>
<sequence>MAPHTLPPSLTELLEVPGIALTIADGDLPGCPLVFANKGFEQLTGYTREEVLGRSCRLLQTVDLAPEASHCLRRAIEHRTPVTMTHENRRKDGSRYDNELTLAPLYSRDGHCYLVGVQRDVSQRLRPRTRWRHQSRLLDRLNAQVPGVLFHYRQAPDGRGDFPHVSERLADYCGLERMALTHDAECFFSRIEDDDRTRLRVSLTSSATSLRLCQVVFRYHHPTRGLRWLECSAVPTRLSNGGTLWHGYTTDVTARKLATERMALAETVFDSTHDGILVTDADKRIIDVNPAFTKLTGYSADEALGRKPHLLSSGKHDANFYHNLFATVHQQGYWTGDIWNVRKDGRQLIENATISAIHDADGTITHYIAVFRDITQKHLKQARLERRAIYDPLTGLFNREHFGDALENLLSGLSYTGIGIAVLFIDLDDFKPVNDTYGHAAGDDALVTIAQRLKQQTRSTDLVARLGGDEFVIALAGMRSAEKAEKVAFKILDDLISPIALRGEHAITLSASVGIAYTDDSRFAPDALIAAADSAMYEAKSRGKNQVAITEHQQANGDDLYTRLQTALDDGELALFYQPILSLNDERIVSFEALVRWYHPEQGLLAPHHFIDIVNHSSLERVYSAWLVNQAAHTVQRFQARDMAVTVSINVTRDQVESGQLADDMAQARERHALASPFLNVEVVETAQFHDIDLAYNQLQHARRLGAQIALDDFGSGVSSLTYASQLPIDIVKIDQAVIRHLAERPQQRRYVSGIIDMAHAMQRVVLAEGVESVEQLDVLRQLGCDMVQGFLIGHPLPSQELEAHYLAEDAEPLYPLALLAESRQNVGLSQAPGRL</sequence>
<dbReference type="PANTHER" id="PTHR44757">
    <property type="entry name" value="DIGUANYLATE CYCLASE DGCP"/>
    <property type="match status" value="1"/>
</dbReference>
<dbReference type="NCBIfam" id="TIGR00254">
    <property type="entry name" value="GGDEF"/>
    <property type="match status" value="1"/>
</dbReference>
<evidence type="ECO:0000259" key="2">
    <source>
        <dbReference type="PROSITE" id="PS50112"/>
    </source>
</evidence>
<dbReference type="CDD" id="cd01949">
    <property type="entry name" value="GGDEF"/>
    <property type="match status" value="1"/>
</dbReference>
<dbReference type="OrthoDB" id="9804951at2"/>
<dbReference type="PANTHER" id="PTHR44757:SF2">
    <property type="entry name" value="BIOFILM ARCHITECTURE MAINTENANCE PROTEIN MBAA"/>
    <property type="match status" value="1"/>
</dbReference>
<dbReference type="InterPro" id="IPR035919">
    <property type="entry name" value="EAL_sf"/>
</dbReference>
<dbReference type="Gene3D" id="3.30.70.270">
    <property type="match status" value="1"/>
</dbReference>
<feature type="domain" description="EAL" evidence="4">
    <location>
        <begin position="557"/>
        <end position="810"/>
    </location>
</feature>
<evidence type="ECO:0000259" key="4">
    <source>
        <dbReference type="PROSITE" id="PS50883"/>
    </source>
</evidence>
<evidence type="ECO:0000256" key="1">
    <source>
        <dbReference type="ARBA" id="ARBA00001946"/>
    </source>
</evidence>
<feature type="domain" description="GGDEF" evidence="5">
    <location>
        <begin position="418"/>
        <end position="552"/>
    </location>
</feature>
<name>Q1QUF0_CHRI1</name>
<dbReference type="Proteomes" id="UP000000239">
    <property type="component" value="Chromosome"/>
</dbReference>
<dbReference type="STRING" id="290398.Csal_2561"/>
<dbReference type="Gene3D" id="3.20.20.450">
    <property type="entry name" value="EAL domain"/>
    <property type="match status" value="1"/>
</dbReference>
<dbReference type="InterPro" id="IPR000014">
    <property type="entry name" value="PAS"/>
</dbReference>
<protein>
    <submittedName>
        <fullName evidence="6">Diguanylate cyclase/phosphodiesterase with PAS/PAC sensor(S)</fullName>
    </submittedName>
</protein>
<proteinExistence type="predicted"/>
<dbReference type="SUPFAM" id="SSF55785">
    <property type="entry name" value="PYP-like sensor domain (PAS domain)"/>
    <property type="match status" value="3"/>
</dbReference>
<dbReference type="Gene3D" id="3.30.450.20">
    <property type="entry name" value="PAS domain"/>
    <property type="match status" value="3"/>
</dbReference>
<dbReference type="SMART" id="SM00086">
    <property type="entry name" value="PAC"/>
    <property type="match status" value="3"/>
</dbReference>
<dbReference type="KEGG" id="csa:Csal_2561"/>
<dbReference type="SMART" id="SM00267">
    <property type="entry name" value="GGDEF"/>
    <property type="match status" value="1"/>
</dbReference>
<dbReference type="InterPro" id="IPR035965">
    <property type="entry name" value="PAS-like_dom_sf"/>
</dbReference>
<dbReference type="CDD" id="cd00130">
    <property type="entry name" value="PAS"/>
    <property type="match status" value="2"/>
</dbReference>
<evidence type="ECO:0000313" key="6">
    <source>
        <dbReference type="EMBL" id="ABE59908.1"/>
    </source>
</evidence>
<dbReference type="GO" id="GO:0003824">
    <property type="term" value="F:catalytic activity"/>
    <property type="evidence" value="ECO:0007669"/>
    <property type="project" value="UniProtKB-ARBA"/>
</dbReference>
<dbReference type="NCBIfam" id="TIGR00229">
    <property type="entry name" value="sensory_box"/>
    <property type="match status" value="2"/>
</dbReference>
<dbReference type="GeneID" id="95335265"/>
<dbReference type="eggNOG" id="COG5001">
    <property type="taxonomic scope" value="Bacteria"/>
</dbReference>
<dbReference type="PROSITE" id="PS50113">
    <property type="entry name" value="PAC"/>
    <property type="match status" value="1"/>
</dbReference>
<dbReference type="SUPFAM" id="SSF141868">
    <property type="entry name" value="EAL domain-like"/>
    <property type="match status" value="1"/>
</dbReference>
<dbReference type="EMBL" id="CP000285">
    <property type="protein sequence ID" value="ABE59908.1"/>
    <property type="molecule type" value="Genomic_DNA"/>
</dbReference>
<dbReference type="InterPro" id="IPR001633">
    <property type="entry name" value="EAL_dom"/>
</dbReference>
<dbReference type="InterPro" id="IPR001610">
    <property type="entry name" value="PAC"/>
</dbReference>
<dbReference type="InterPro" id="IPR043128">
    <property type="entry name" value="Rev_trsase/Diguanyl_cyclase"/>
</dbReference>
<dbReference type="InterPro" id="IPR029787">
    <property type="entry name" value="Nucleotide_cyclase"/>
</dbReference>
<keyword evidence="7" id="KW-1185">Reference proteome</keyword>
<feature type="domain" description="PAS" evidence="2">
    <location>
        <begin position="261"/>
        <end position="306"/>
    </location>
</feature>
<comment type="cofactor">
    <cofactor evidence="1">
        <name>Mg(2+)</name>
        <dbReference type="ChEBI" id="CHEBI:18420"/>
    </cofactor>
</comment>
<dbReference type="PROSITE" id="PS50883">
    <property type="entry name" value="EAL"/>
    <property type="match status" value="1"/>
</dbReference>
<gene>
    <name evidence="6" type="ordered locus">Csal_2561</name>
</gene>
<dbReference type="eggNOG" id="COG2202">
    <property type="taxonomic scope" value="Bacteria"/>
</dbReference>
<organism evidence="6 7">
    <name type="scientific">Chromohalobacter israelensis (strain ATCC BAA-138 / DSM 3043 / CIP 106854 / NCIMB 13768 / 1H11)</name>
    <name type="common">Chromohalobacter salexigens</name>
    <dbReference type="NCBI Taxonomy" id="290398"/>
    <lineage>
        <taxon>Bacteria</taxon>
        <taxon>Pseudomonadati</taxon>
        <taxon>Pseudomonadota</taxon>
        <taxon>Gammaproteobacteria</taxon>
        <taxon>Oceanospirillales</taxon>
        <taxon>Halomonadaceae</taxon>
        <taxon>Chromohalobacter</taxon>
    </lineage>
</organism>
<dbReference type="PROSITE" id="PS50112">
    <property type="entry name" value="PAS"/>
    <property type="match status" value="2"/>
</dbReference>
<reference evidence="6 7" key="1">
    <citation type="journal article" date="2011" name="Stand. Genomic Sci.">
        <title>Complete genome sequence of the halophilic and highly halotolerant Chromohalobacter salexigens type strain (1H11(T)).</title>
        <authorList>
            <person name="Copeland A."/>
            <person name="O'Connor K."/>
            <person name="Lucas S."/>
            <person name="Lapidus A."/>
            <person name="Berry K.W."/>
            <person name="Detter J.C."/>
            <person name="Del Rio T.G."/>
            <person name="Hammon N."/>
            <person name="Dalin E."/>
            <person name="Tice H."/>
            <person name="Pitluck S."/>
            <person name="Bruce D."/>
            <person name="Goodwin L."/>
            <person name="Han C."/>
            <person name="Tapia R."/>
            <person name="Saunders E."/>
            <person name="Schmutz J."/>
            <person name="Brettin T."/>
            <person name="Larimer F."/>
            <person name="Land M."/>
            <person name="Hauser L."/>
            <person name="Vargas C."/>
            <person name="Nieto J.J."/>
            <person name="Kyrpides N.C."/>
            <person name="Ivanova N."/>
            <person name="Goker M."/>
            <person name="Klenk H.P."/>
            <person name="Csonka L.N."/>
            <person name="Woyke T."/>
        </authorList>
    </citation>
    <scope>NUCLEOTIDE SEQUENCE [LARGE SCALE GENOMIC DNA]</scope>
    <source>
        <strain evidence="7">ATCC BAA-138 / DSM 3043 / CIP 106854 / NCIMB 13768 / 1H11</strain>
    </source>
</reference>
<dbReference type="PROSITE" id="PS50887">
    <property type="entry name" value="GGDEF"/>
    <property type="match status" value="1"/>
</dbReference>
<dbReference type="InterPro" id="IPR000160">
    <property type="entry name" value="GGDEF_dom"/>
</dbReference>
<dbReference type="RefSeq" id="WP_011507854.1">
    <property type="nucleotide sequence ID" value="NC_007963.1"/>
</dbReference>
<dbReference type="AlphaFoldDB" id="Q1QUF0"/>
<dbReference type="SMART" id="SM00091">
    <property type="entry name" value="PAS"/>
    <property type="match status" value="2"/>
</dbReference>
<feature type="domain" description="PAC" evidence="3">
    <location>
        <begin position="334"/>
        <end position="386"/>
    </location>
</feature>
<dbReference type="HOGENOM" id="CLU_000445_70_20_6"/>
<dbReference type="Pfam" id="PF00563">
    <property type="entry name" value="EAL"/>
    <property type="match status" value="1"/>
</dbReference>
<dbReference type="eggNOG" id="COG3829">
    <property type="taxonomic scope" value="Bacteria"/>
</dbReference>
<accession>Q1QUF0</accession>
<evidence type="ECO:0000313" key="7">
    <source>
        <dbReference type="Proteomes" id="UP000000239"/>
    </source>
</evidence>
<dbReference type="Pfam" id="PF13426">
    <property type="entry name" value="PAS_9"/>
    <property type="match status" value="2"/>
</dbReference>